<dbReference type="SUPFAM" id="SSF56112">
    <property type="entry name" value="Protein kinase-like (PK-like)"/>
    <property type="match status" value="1"/>
</dbReference>
<dbReference type="PANTHER" id="PTHR37542">
    <property type="entry name" value="HELO DOMAIN-CONTAINING PROTEIN-RELATED"/>
    <property type="match status" value="1"/>
</dbReference>
<feature type="domain" description="Protein kinase" evidence="1">
    <location>
        <begin position="234"/>
        <end position="600"/>
    </location>
</feature>
<reference evidence="2 3" key="1">
    <citation type="submission" date="2023-01" db="EMBL/GenBank/DDBJ databases">
        <title>Analysis of 21 Apiospora genomes using comparative genomics revels a genus with tremendous synthesis potential of carbohydrate active enzymes and secondary metabolites.</title>
        <authorList>
            <person name="Sorensen T."/>
        </authorList>
    </citation>
    <scope>NUCLEOTIDE SEQUENCE [LARGE SCALE GENOMIC DNA]</scope>
    <source>
        <strain evidence="2 3">CBS 117206</strain>
    </source>
</reference>
<evidence type="ECO:0000313" key="3">
    <source>
        <dbReference type="Proteomes" id="UP001392437"/>
    </source>
</evidence>
<accession>A0AAW0QH53</accession>
<gene>
    <name evidence="2" type="ORF">PG999_014047</name>
</gene>
<sequence length="609" mass="68831">MEAAGVGLGAVSLLFQVFSGCIKGYQLFAEAKGLQKSYQYLRIRFKAEQYKLLDWAGIVGLSEDDGTLVLSPQGRATILEILDQQHRLLLRFGRLDSRLQPLAQPLVEEKPETNEDPWATNEKYENETTEDHETQFPQSNPLLKKALLHIRATAKYPARLRWAVSDKKSVEELLDKLKLLNDSLHQLLNSHQLETLNNQQMQTNYEIIQLNNRIDVLCELVKASSESTVAGYKKDDARLADLARFKAMRTAIDTDSLTSRLRSDLDLRASNLADKPLKLPLSHLRMVEPETYRDKQRAPAWYYKASPIEPWSKVWVEWTSTRNVQSETALITRRFEALVRLLREEQSVAVFQTLRCLGYVERPFSGGPSSEIQYGFVFERPPRVSSSVPVSLLELLRGAKRAPSLTARIRLLRVLAESVEKLHAVNWLHKGLRSQNILFFRDEDDRLDLGRPYVSGFEYSRPADAPYLSESPPAMAAEDLYRHPAVQGGPIEDGGGFGYKKTHDIYALGVVFLELAYWKPVYSILGYDGDHIIKPGVASRTKEILMSGIYGEVVESHLGDTVADIVRVCISGTVAQGVVALEGLDVFIDAQLQTRFHDLVVQRLQQLNI</sequence>
<dbReference type="Pfam" id="PF14479">
    <property type="entry name" value="HeLo"/>
    <property type="match status" value="1"/>
</dbReference>
<dbReference type="InterPro" id="IPR029498">
    <property type="entry name" value="HeLo_dom"/>
</dbReference>
<dbReference type="PROSITE" id="PS50011">
    <property type="entry name" value="PROTEIN_KINASE_DOM"/>
    <property type="match status" value="1"/>
</dbReference>
<dbReference type="Proteomes" id="UP001392437">
    <property type="component" value="Unassembled WGS sequence"/>
</dbReference>
<proteinExistence type="predicted"/>
<protein>
    <recommendedName>
        <fullName evidence="1">Protein kinase domain-containing protein</fullName>
    </recommendedName>
</protein>
<name>A0AAW0QH53_9PEZI</name>
<dbReference type="InterPro" id="IPR011009">
    <property type="entry name" value="Kinase-like_dom_sf"/>
</dbReference>
<dbReference type="PANTHER" id="PTHR37542:SF1">
    <property type="entry name" value="PRION-INHIBITION AND PROPAGATION HELO DOMAIN-CONTAINING PROTEIN"/>
    <property type="match status" value="1"/>
</dbReference>
<dbReference type="GO" id="GO:0004672">
    <property type="term" value="F:protein kinase activity"/>
    <property type="evidence" value="ECO:0007669"/>
    <property type="project" value="InterPro"/>
</dbReference>
<comment type="caution">
    <text evidence="2">The sequence shown here is derived from an EMBL/GenBank/DDBJ whole genome shotgun (WGS) entry which is preliminary data.</text>
</comment>
<dbReference type="Gene3D" id="1.10.510.10">
    <property type="entry name" value="Transferase(Phosphotransferase) domain 1"/>
    <property type="match status" value="1"/>
</dbReference>
<organism evidence="2 3">
    <name type="scientific">Apiospora kogelbergensis</name>
    <dbReference type="NCBI Taxonomy" id="1337665"/>
    <lineage>
        <taxon>Eukaryota</taxon>
        <taxon>Fungi</taxon>
        <taxon>Dikarya</taxon>
        <taxon>Ascomycota</taxon>
        <taxon>Pezizomycotina</taxon>
        <taxon>Sordariomycetes</taxon>
        <taxon>Xylariomycetidae</taxon>
        <taxon>Amphisphaeriales</taxon>
        <taxon>Apiosporaceae</taxon>
        <taxon>Apiospora</taxon>
    </lineage>
</organism>
<dbReference type="Gene3D" id="1.20.120.1020">
    <property type="entry name" value="Prion-inhibition and propagation, HeLo domain"/>
    <property type="match status" value="1"/>
</dbReference>
<evidence type="ECO:0000259" key="1">
    <source>
        <dbReference type="PROSITE" id="PS50011"/>
    </source>
</evidence>
<dbReference type="EMBL" id="JAQQWP010000011">
    <property type="protein sequence ID" value="KAK8096025.1"/>
    <property type="molecule type" value="Genomic_DNA"/>
</dbReference>
<dbReference type="AlphaFoldDB" id="A0AAW0QH53"/>
<dbReference type="InterPro" id="IPR000719">
    <property type="entry name" value="Prot_kinase_dom"/>
</dbReference>
<evidence type="ECO:0000313" key="2">
    <source>
        <dbReference type="EMBL" id="KAK8096025.1"/>
    </source>
</evidence>
<dbReference type="GO" id="GO:0005524">
    <property type="term" value="F:ATP binding"/>
    <property type="evidence" value="ECO:0007669"/>
    <property type="project" value="InterPro"/>
</dbReference>
<dbReference type="InterPro" id="IPR038305">
    <property type="entry name" value="HeLo_sf"/>
</dbReference>
<keyword evidence="3" id="KW-1185">Reference proteome</keyword>